<evidence type="ECO:0000313" key="2">
    <source>
        <dbReference type="Proteomes" id="UP000030645"/>
    </source>
</evidence>
<name>W9QT47_9ROSA</name>
<sequence>MMDDMVKFYQDWYIQEKLSREFKPLKEDEPQEEEQEPFKFILAQALAQMDSRSADTDLLRNEVSIQNHEFYKDQISCMAMDSEVESEEKLEGLFEDFLDEEEVREPLEDEEAYEAIELSSFVILSYTPTTDPYFLPTPPSPYYVLYMIKPKEKFSFQAHHQSKRSRVGTMSRILPNHAKLQGIHNLDPYIVLYDTYCGRKPLFAEHFSKRPAEDIKVNKQVLGLL</sequence>
<dbReference type="AlphaFoldDB" id="W9QT47"/>
<dbReference type="EMBL" id="KE343663">
    <property type="protein sequence ID" value="EXB37864.1"/>
    <property type="molecule type" value="Genomic_DNA"/>
</dbReference>
<protein>
    <submittedName>
        <fullName evidence="1">Uncharacterized protein</fullName>
    </submittedName>
</protein>
<evidence type="ECO:0000313" key="1">
    <source>
        <dbReference type="EMBL" id="EXB37864.1"/>
    </source>
</evidence>
<dbReference type="Proteomes" id="UP000030645">
    <property type="component" value="Unassembled WGS sequence"/>
</dbReference>
<proteinExistence type="predicted"/>
<gene>
    <name evidence="1" type="ORF">L484_011925</name>
</gene>
<accession>W9QT47</accession>
<organism evidence="1 2">
    <name type="scientific">Morus notabilis</name>
    <dbReference type="NCBI Taxonomy" id="981085"/>
    <lineage>
        <taxon>Eukaryota</taxon>
        <taxon>Viridiplantae</taxon>
        <taxon>Streptophyta</taxon>
        <taxon>Embryophyta</taxon>
        <taxon>Tracheophyta</taxon>
        <taxon>Spermatophyta</taxon>
        <taxon>Magnoliopsida</taxon>
        <taxon>eudicotyledons</taxon>
        <taxon>Gunneridae</taxon>
        <taxon>Pentapetalae</taxon>
        <taxon>rosids</taxon>
        <taxon>fabids</taxon>
        <taxon>Rosales</taxon>
        <taxon>Moraceae</taxon>
        <taxon>Moreae</taxon>
        <taxon>Morus</taxon>
    </lineage>
</organism>
<keyword evidence="2" id="KW-1185">Reference proteome</keyword>
<reference evidence="2" key="1">
    <citation type="submission" date="2013-01" db="EMBL/GenBank/DDBJ databases">
        <title>Draft Genome Sequence of a Mulberry Tree, Morus notabilis C.K. Schneid.</title>
        <authorList>
            <person name="He N."/>
            <person name="Zhao S."/>
        </authorList>
    </citation>
    <scope>NUCLEOTIDE SEQUENCE</scope>
</reference>